<dbReference type="Proteomes" id="UP000435138">
    <property type="component" value="Unassembled WGS sequence"/>
</dbReference>
<proteinExistence type="predicted"/>
<evidence type="ECO:0000313" key="2">
    <source>
        <dbReference type="EMBL" id="MQY49868.1"/>
    </source>
</evidence>
<dbReference type="EMBL" id="WIXI01000051">
    <property type="protein sequence ID" value="MQY49868.1"/>
    <property type="molecule type" value="Genomic_DNA"/>
</dbReference>
<organism evidence="2 3">
    <name type="scientific">Endobacterium cereale</name>
    <dbReference type="NCBI Taxonomy" id="2663029"/>
    <lineage>
        <taxon>Bacteria</taxon>
        <taxon>Pseudomonadati</taxon>
        <taxon>Pseudomonadota</taxon>
        <taxon>Alphaproteobacteria</taxon>
        <taxon>Hyphomicrobiales</taxon>
        <taxon>Rhizobiaceae</taxon>
        <taxon>Endobacterium</taxon>
    </lineage>
</organism>
<keyword evidence="1" id="KW-0812">Transmembrane</keyword>
<feature type="transmembrane region" description="Helical" evidence="1">
    <location>
        <begin position="34"/>
        <end position="54"/>
    </location>
</feature>
<accession>A0A6A8AJ26</accession>
<sequence>MIDPNHPFYDALWRRVAIVAFCFGWVVIELFVGNLMWAGIVGAIGVFAAYKLFFERQKSG</sequence>
<protein>
    <submittedName>
        <fullName evidence="2">DUF3329 domain-containing protein</fullName>
    </submittedName>
</protein>
<keyword evidence="1" id="KW-1133">Transmembrane helix</keyword>
<comment type="caution">
    <text evidence="2">The sequence shown here is derived from an EMBL/GenBank/DDBJ whole genome shotgun (WGS) entry which is preliminary data.</text>
</comment>
<dbReference type="AlphaFoldDB" id="A0A6A8AJ26"/>
<gene>
    <name evidence="2" type="ORF">GAO09_27960</name>
</gene>
<dbReference type="RefSeq" id="WP_153360008.1">
    <property type="nucleotide sequence ID" value="NZ_JAYKOO010000001.1"/>
</dbReference>
<feature type="transmembrane region" description="Helical" evidence="1">
    <location>
        <begin position="12"/>
        <end position="28"/>
    </location>
</feature>
<name>A0A6A8AJ26_9HYPH</name>
<reference evidence="2 3" key="1">
    <citation type="submission" date="2019-11" db="EMBL/GenBank/DDBJ databases">
        <title>Genome analysis of Rhizobacterium cereale a novel genus and species isolated from maize roots in North Spain.</title>
        <authorList>
            <person name="Menendez E."/>
            <person name="Flores-Felix J.D."/>
            <person name="Ramirez-Bahena M.-H."/>
            <person name="Igual J.M."/>
            <person name="Garcia-Fraile P."/>
            <person name="Peix A."/>
            <person name="Velazquez E."/>
        </authorList>
    </citation>
    <scope>NUCLEOTIDE SEQUENCE [LARGE SCALE GENOMIC DNA]</scope>
    <source>
        <strain evidence="2 3">RZME27</strain>
    </source>
</reference>
<keyword evidence="3" id="KW-1185">Reference proteome</keyword>
<evidence type="ECO:0000256" key="1">
    <source>
        <dbReference type="SAM" id="Phobius"/>
    </source>
</evidence>
<keyword evidence="1" id="KW-0472">Membrane</keyword>
<evidence type="ECO:0000313" key="3">
    <source>
        <dbReference type="Proteomes" id="UP000435138"/>
    </source>
</evidence>